<dbReference type="InterPro" id="IPR041588">
    <property type="entry name" value="Integrase_H2C2"/>
</dbReference>
<dbReference type="EMBL" id="LSSN01005353">
    <property type="protein sequence ID" value="OMJ09668.1"/>
    <property type="molecule type" value="Genomic_DNA"/>
</dbReference>
<reference evidence="2 3" key="1">
    <citation type="submission" date="2017-01" db="EMBL/GenBank/DDBJ databases">
        <authorList>
            <person name="Mah S.A."/>
            <person name="Swanson W.J."/>
            <person name="Moy G.W."/>
            <person name="Vacquier V.D."/>
        </authorList>
    </citation>
    <scope>NUCLEOTIDE SEQUENCE [LARGE SCALE GENOMIC DNA]</scope>
    <source>
        <strain evidence="2 3">GSMNP</strain>
    </source>
</reference>
<protein>
    <submittedName>
        <fullName evidence="2">Transposon Ty3-I Gag-Pol polyprotein</fullName>
    </submittedName>
</protein>
<gene>
    <name evidence="2" type="ORF">AYI70_g10799</name>
</gene>
<dbReference type="SUPFAM" id="SSF53098">
    <property type="entry name" value="Ribonuclease H-like"/>
    <property type="match status" value="1"/>
</dbReference>
<evidence type="ECO:0000313" key="2">
    <source>
        <dbReference type="EMBL" id="OMJ09668.1"/>
    </source>
</evidence>
<dbReference type="Pfam" id="PF17921">
    <property type="entry name" value="Integrase_H2C2"/>
    <property type="match status" value="1"/>
</dbReference>
<evidence type="ECO:0000259" key="1">
    <source>
        <dbReference type="Pfam" id="PF17921"/>
    </source>
</evidence>
<dbReference type="PANTHER" id="PTHR37984">
    <property type="entry name" value="PROTEIN CBG26694"/>
    <property type="match status" value="1"/>
</dbReference>
<dbReference type="InterPro" id="IPR050951">
    <property type="entry name" value="Retrovirus_Pol_polyprotein"/>
</dbReference>
<sequence length="297" mass="34131">MQQIDPKNNEILTTLNNVDSASTHLAKQAESYCIKNSMLYNISNPHFPRLYVPAALIKAVIYHHHDTSMMSHLGHRRTLDKIKQTFFWPKMSRDVFGTLKSMIKAYTTDDQSTWDQNLYMHVFAYCTAKHETLGISPFEALYGRQPRLPAATLKPTNPNIPNNIIRYERRLQSKLTPIRAIIQHNNNIAKKAMQLRYNARHRATTYQIGDYVLLKRQTADGLDQFLGLSSAYIGPYQVIDKIGRFSYLLEYMDEDGYKSRTTAHINRLKPFHGRITAETFSMGREDDVTPGIGTSQS</sequence>
<dbReference type="InterPro" id="IPR012337">
    <property type="entry name" value="RNaseH-like_sf"/>
</dbReference>
<dbReference type="FunFam" id="1.10.340.70:FF:000001">
    <property type="entry name" value="Retrovirus-related Pol polyprotein from transposon gypsy-like Protein"/>
    <property type="match status" value="1"/>
</dbReference>
<proteinExistence type="predicted"/>
<dbReference type="OrthoDB" id="2273864at2759"/>
<dbReference type="PANTHER" id="PTHR37984:SF15">
    <property type="entry name" value="INTEGRASE CATALYTIC DOMAIN-CONTAINING PROTEIN"/>
    <property type="match status" value="1"/>
</dbReference>
<evidence type="ECO:0000313" key="3">
    <source>
        <dbReference type="Proteomes" id="UP000187283"/>
    </source>
</evidence>
<organism evidence="2 3">
    <name type="scientific">Smittium culicis</name>
    <dbReference type="NCBI Taxonomy" id="133412"/>
    <lineage>
        <taxon>Eukaryota</taxon>
        <taxon>Fungi</taxon>
        <taxon>Fungi incertae sedis</taxon>
        <taxon>Zoopagomycota</taxon>
        <taxon>Kickxellomycotina</taxon>
        <taxon>Harpellomycetes</taxon>
        <taxon>Harpellales</taxon>
        <taxon>Legeriomycetaceae</taxon>
        <taxon>Smittium</taxon>
    </lineage>
</organism>
<comment type="caution">
    <text evidence="2">The sequence shown here is derived from an EMBL/GenBank/DDBJ whole genome shotgun (WGS) entry which is preliminary data.</text>
</comment>
<dbReference type="STRING" id="133412.A0A1R1X4U6"/>
<name>A0A1R1X4U6_9FUNG</name>
<dbReference type="Gene3D" id="1.10.340.70">
    <property type="match status" value="1"/>
</dbReference>
<dbReference type="Proteomes" id="UP000187283">
    <property type="component" value="Unassembled WGS sequence"/>
</dbReference>
<accession>A0A1R1X4U6</accession>
<keyword evidence="3" id="KW-1185">Reference proteome</keyword>
<dbReference type="AlphaFoldDB" id="A0A1R1X4U6"/>
<feature type="domain" description="Integrase zinc-binding" evidence="1">
    <location>
        <begin position="52"/>
        <end position="95"/>
    </location>
</feature>